<dbReference type="EMBL" id="LR796706">
    <property type="protein sequence ID" value="CAB4161489.1"/>
    <property type="molecule type" value="Genomic_DNA"/>
</dbReference>
<evidence type="ECO:0000313" key="1">
    <source>
        <dbReference type="EMBL" id="CAB4161489.1"/>
    </source>
</evidence>
<organism evidence="1">
    <name type="scientific">uncultured Caudovirales phage</name>
    <dbReference type="NCBI Taxonomy" id="2100421"/>
    <lineage>
        <taxon>Viruses</taxon>
        <taxon>Duplodnaviria</taxon>
        <taxon>Heunggongvirae</taxon>
        <taxon>Uroviricota</taxon>
        <taxon>Caudoviricetes</taxon>
        <taxon>Peduoviridae</taxon>
        <taxon>Maltschvirus</taxon>
        <taxon>Maltschvirus maltsch</taxon>
    </lineage>
</organism>
<protein>
    <submittedName>
        <fullName evidence="1">Uncharacterized protein</fullName>
    </submittedName>
</protein>
<reference evidence="1" key="1">
    <citation type="submission" date="2020-04" db="EMBL/GenBank/DDBJ databases">
        <authorList>
            <person name="Chiriac C."/>
            <person name="Salcher M."/>
            <person name="Ghai R."/>
            <person name="Kavagutti S V."/>
        </authorList>
    </citation>
    <scope>NUCLEOTIDE SEQUENCE</scope>
</reference>
<accession>A0A6J5NQ75</accession>
<proteinExistence type="predicted"/>
<gene>
    <name evidence="1" type="ORF">UFOVP728_54</name>
</gene>
<name>A0A6J5NQ75_9CAUD</name>
<sequence>MASIVDICNLALSHLGNRASVVSISPVDGSVEADYCARFYQVARDEILELGDWSFARTRAALVELLTNPSTTWEHAYALPSDCMVPRRIITGETYEHEDDSPNFEVEGTTLLTNKVDATLIYTRPIEDPTKFSPGFVTSVSYKLAAYLAGPILRGEAGSTAAGQLHKIAGAKVVEAMSIDANRSWRTNDYVPSMVAARGGYLPGTAAGTNPILYPGPGYVVD</sequence>